<proteinExistence type="predicted"/>
<dbReference type="AlphaFoldDB" id="A0AAV1VHE2"/>
<comment type="caution">
    <text evidence="1">The sequence shown here is derived from an EMBL/GenBank/DDBJ whole genome shotgun (WGS) entry which is preliminary data.</text>
</comment>
<dbReference type="EMBL" id="CAKLBY020000341">
    <property type="protein sequence ID" value="CAK7946115.1"/>
    <property type="molecule type" value="Genomic_DNA"/>
</dbReference>
<reference evidence="1" key="1">
    <citation type="submission" date="2024-01" db="EMBL/GenBank/DDBJ databases">
        <authorList>
            <person name="Webb A."/>
        </authorList>
    </citation>
    <scope>NUCLEOTIDE SEQUENCE</scope>
    <source>
        <strain evidence="1">Pm1</strain>
    </source>
</reference>
<evidence type="ECO:0000313" key="1">
    <source>
        <dbReference type="EMBL" id="CAK7946115.1"/>
    </source>
</evidence>
<gene>
    <name evidence="1" type="ORF">PM001_LOCUS31265</name>
</gene>
<evidence type="ECO:0000313" key="2">
    <source>
        <dbReference type="Proteomes" id="UP001162060"/>
    </source>
</evidence>
<name>A0AAV1VHE2_9STRA</name>
<dbReference type="Proteomes" id="UP001162060">
    <property type="component" value="Unassembled WGS sequence"/>
</dbReference>
<accession>A0AAV1VHE2</accession>
<organism evidence="1 2">
    <name type="scientific">Peronospora matthiolae</name>
    <dbReference type="NCBI Taxonomy" id="2874970"/>
    <lineage>
        <taxon>Eukaryota</taxon>
        <taxon>Sar</taxon>
        <taxon>Stramenopiles</taxon>
        <taxon>Oomycota</taxon>
        <taxon>Peronosporomycetes</taxon>
        <taxon>Peronosporales</taxon>
        <taxon>Peronosporaceae</taxon>
        <taxon>Peronospora</taxon>
    </lineage>
</organism>
<sequence>MNAYIDHIDTDDDDEDDVGVFIIAGDCCSEDDDTLTGEDKVLSAVHTKRTAVDKDESAEEFLLTREAVVRFVQDFIADALDRRKRTQTNIEEQRFFRLMKET</sequence>
<protein>
    <submittedName>
        <fullName evidence="1">Uncharacterized protein</fullName>
    </submittedName>
</protein>